<dbReference type="InterPro" id="IPR035994">
    <property type="entry name" value="Nucleoside_phosphorylase_sf"/>
</dbReference>
<dbReference type="PANTHER" id="PTHR46082">
    <property type="entry name" value="ATP/GTP-BINDING PROTEIN-RELATED"/>
    <property type="match status" value="1"/>
</dbReference>
<evidence type="ECO:0000313" key="3">
    <source>
        <dbReference type="Proteomes" id="UP001147747"/>
    </source>
</evidence>
<dbReference type="SUPFAM" id="SSF53167">
    <property type="entry name" value="Purine and uridine phosphorylases"/>
    <property type="match status" value="1"/>
</dbReference>
<dbReference type="GO" id="GO:0003824">
    <property type="term" value="F:catalytic activity"/>
    <property type="evidence" value="ECO:0007669"/>
    <property type="project" value="InterPro"/>
</dbReference>
<sequence length="175" mass="19337">MPIDLFFVQDEIYLLLIQNQFSWALAEMRPKSRNNLATAIICALPLEADAVEALFDEKYDRLGRYYGKQDGDANAYINGRIGKHDVVLCYMPGMRKGSAASVALGLRISYPGIKIALVVGICGGAPSPSKDQEVFLGDVIISDSVIEYDFGRQYPGEFQRTTGIKDSSADQIEKF</sequence>
<proteinExistence type="predicted"/>
<dbReference type="Proteomes" id="UP001147747">
    <property type="component" value="Unassembled WGS sequence"/>
</dbReference>
<reference evidence="2" key="1">
    <citation type="submission" date="2022-12" db="EMBL/GenBank/DDBJ databases">
        <authorList>
            <person name="Petersen C."/>
        </authorList>
    </citation>
    <scope>NUCLEOTIDE SEQUENCE</scope>
    <source>
        <strain evidence="2">IBT 29677</strain>
    </source>
</reference>
<evidence type="ECO:0000313" key="2">
    <source>
        <dbReference type="EMBL" id="KAJ5379122.1"/>
    </source>
</evidence>
<organism evidence="2 3">
    <name type="scientific">Penicillium cosmopolitanum</name>
    <dbReference type="NCBI Taxonomy" id="1131564"/>
    <lineage>
        <taxon>Eukaryota</taxon>
        <taxon>Fungi</taxon>
        <taxon>Dikarya</taxon>
        <taxon>Ascomycota</taxon>
        <taxon>Pezizomycotina</taxon>
        <taxon>Eurotiomycetes</taxon>
        <taxon>Eurotiomycetidae</taxon>
        <taxon>Eurotiales</taxon>
        <taxon>Aspergillaceae</taxon>
        <taxon>Penicillium</taxon>
    </lineage>
</organism>
<reference evidence="2" key="2">
    <citation type="journal article" date="2023" name="IMA Fungus">
        <title>Comparative genomic study of the Penicillium genus elucidates a diverse pangenome and 15 lateral gene transfer events.</title>
        <authorList>
            <person name="Petersen C."/>
            <person name="Sorensen T."/>
            <person name="Nielsen M.R."/>
            <person name="Sondergaard T.E."/>
            <person name="Sorensen J.L."/>
            <person name="Fitzpatrick D.A."/>
            <person name="Frisvad J.C."/>
            <person name="Nielsen K.L."/>
        </authorList>
    </citation>
    <scope>NUCLEOTIDE SEQUENCE</scope>
    <source>
        <strain evidence="2">IBT 29677</strain>
    </source>
</reference>
<keyword evidence="3" id="KW-1185">Reference proteome</keyword>
<dbReference type="Pfam" id="PF01048">
    <property type="entry name" value="PNP_UDP_1"/>
    <property type="match status" value="1"/>
</dbReference>
<dbReference type="AlphaFoldDB" id="A0A9W9VEK3"/>
<dbReference type="InterPro" id="IPR053137">
    <property type="entry name" value="NLR-like"/>
</dbReference>
<dbReference type="OrthoDB" id="20872at2759"/>
<protein>
    <recommendedName>
        <fullName evidence="1">Nucleoside phosphorylase domain-containing protein</fullName>
    </recommendedName>
</protein>
<dbReference type="GO" id="GO:0009116">
    <property type="term" value="P:nucleoside metabolic process"/>
    <property type="evidence" value="ECO:0007669"/>
    <property type="project" value="InterPro"/>
</dbReference>
<accession>A0A9W9VEK3</accession>
<dbReference type="GeneID" id="81375858"/>
<dbReference type="RefSeq" id="XP_056482908.1">
    <property type="nucleotide sequence ID" value="XM_056636878.1"/>
</dbReference>
<dbReference type="InterPro" id="IPR000845">
    <property type="entry name" value="Nucleoside_phosphorylase_d"/>
</dbReference>
<name>A0A9W9VEK3_9EURO</name>
<gene>
    <name evidence="2" type="ORF">N7509_012241</name>
</gene>
<dbReference type="EMBL" id="JAPZBU010000011">
    <property type="protein sequence ID" value="KAJ5379122.1"/>
    <property type="molecule type" value="Genomic_DNA"/>
</dbReference>
<feature type="domain" description="Nucleoside phosphorylase" evidence="1">
    <location>
        <begin position="39"/>
        <end position="159"/>
    </location>
</feature>
<comment type="caution">
    <text evidence="2">The sequence shown here is derived from an EMBL/GenBank/DDBJ whole genome shotgun (WGS) entry which is preliminary data.</text>
</comment>
<evidence type="ECO:0000259" key="1">
    <source>
        <dbReference type="Pfam" id="PF01048"/>
    </source>
</evidence>
<dbReference type="Gene3D" id="3.40.50.1580">
    <property type="entry name" value="Nucleoside phosphorylase domain"/>
    <property type="match status" value="1"/>
</dbReference>
<dbReference type="PANTHER" id="PTHR46082:SF6">
    <property type="entry name" value="AAA+ ATPASE DOMAIN-CONTAINING PROTEIN-RELATED"/>
    <property type="match status" value="1"/>
</dbReference>